<reference evidence="4" key="1">
    <citation type="submission" date="2019-10" db="EMBL/GenBank/DDBJ databases">
        <authorList>
            <person name="Paulsen S."/>
        </authorList>
    </citation>
    <scope>NUCLEOTIDE SEQUENCE</scope>
    <source>
        <strain evidence="4">LMG 19692</strain>
    </source>
</reference>
<dbReference type="PROSITE" id="PS01124">
    <property type="entry name" value="HTH_ARAC_FAMILY_2"/>
    <property type="match status" value="1"/>
</dbReference>
<dbReference type="SUPFAM" id="SSF52317">
    <property type="entry name" value="Class I glutamine amidotransferase-like"/>
    <property type="match status" value="1"/>
</dbReference>
<dbReference type="Proteomes" id="UP000646877">
    <property type="component" value="Unassembled WGS sequence"/>
</dbReference>
<dbReference type="InterPro" id="IPR029062">
    <property type="entry name" value="Class_I_gatase-like"/>
</dbReference>
<evidence type="ECO:0000313" key="5">
    <source>
        <dbReference type="EMBL" id="WOX28546.1"/>
    </source>
</evidence>
<keyword evidence="1" id="KW-0805">Transcription regulation</keyword>
<dbReference type="AlphaFoldDB" id="A0A8I2H2U0"/>
<dbReference type="Gene3D" id="1.10.10.60">
    <property type="entry name" value="Homeodomain-like"/>
    <property type="match status" value="2"/>
</dbReference>
<gene>
    <name evidence="4" type="ORF">F9Y85_12040</name>
    <name evidence="5" type="ORF">R5H13_18315</name>
</gene>
<dbReference type="CDD" id="cd03137">
    <property type="entry name" value="GATase1_AraC_1"/>
    <property type="match status" value="1"/>
</dbReference>
<dbReference type="Gene3D" id="3.40.50.880">
    <property type="match status" value="1"/>
</dbReference>
<proteinExistence type="predicted"/>
<dbReference type="InterPro" id="IPR009057">
    <property type="entry name" value="Homeodomain-like_sf"/>
</dbReference>
<dbReference type="GO" id="GO:0003700">
    <property type="term" value="F:DNA-binding transcription factor activity"/>
    <property type="evidence" value="ECO:0007669"/>
    <property type="project" value="InterPro"/>
</dbReference>
<evidence type="ECO:0000313" key="4">
    <source>
        <dbReference type="EMBL" id="NLR22038.1"/>
    </source>
</evidence>
<dbReference type="InterPro" id="IPR018060">
    <property type="entry name" value="HTH_AraC"/>
</dbReference>
<dbReference type="PANTHER" id="PTHR43130:SF3">
    <property type="entry name" value="HTH-TYPE TRANSCRIPTIONAL REGULATOR RV1931C"/>
    <property type="match status" value="1"/>
</dbReference>
<protein>
    <submittedName>
        <fullName evidence="5">DJ-1/PfpI family protein</fullName>
    </submittedName>
    <submittedName>
        <fullName evidence="4">Helix-turn-helix domain-containing protein</fullName>
    </submittedName>
</protein>
<sequence length="320" mass="35989">MGCESTLINLHILVVDGFVPYDLAVAYQMFFVATKECEQPSYNIQFVGSQGQVQSDSFIIGNVQPLSTIGAKDTLIVPGLYTPTTYDDENVLRAIRAAYQQGSRIASICNGSLLLAKSGVLDGKRATSHWDVFSEFEQHHTAVDLLRDVLYVDEGQVITSAGLSAGQDLCLHIIKSDFGATLANKVAERFVMPLERGFSHPQLYRPVYNVLNDIQRVQLWLSHNYHKPITLAEIAEHACMTSRALTRNFNKYVGQSPMMWLRELRVQRAQILRETTTFNINVISELSGFGTVVNFRIAFKRYAGCSPTEWRCRYNNSHVL</sequence>
<evidence type="ECO:0000256" key="2">
    <source>
        <dbReference type="ARBA" id="ARBA00023163"/>
    </source>
</evidence>
<dbReference type="Pfam" id="PF12833">
    <property type="entry name" value="HTH_18"/>
    <property type="match status" value="1"/>
</dbReference>
<dbReference type="RefSeq" id="WP_193521963.1">
    <property type="nucleotide sequence ID" value="NZ_CBCSDF010000016.1"/>
</dbReference>
<evidence type="ECO:0000256" key="1">
    <source>
        <dbReference type="ARBA" id="ARBA00023015"/>
    </source>
</evidence>
<evidence type="ECO:0000259" key="3">
    <source>
        <dbReference type="PROSITE" id="PS01124"/>
    </source>
</evidence>
<name>A0A8I2H2U0_9GAMM</name>
<feature type="domain" description="HTH araC/xylS-type" evidence="3">
    <location>
        <begin position="215"/>
        <end position="313"/>
    </location>
</feature>
<organism evidence="4 6">
    <name type="scientific">Pseudoalteromonas maricaloris</name>
    <dbReference type="NCBI Taxonomy" id="184924"/>
    <lineage>
        <taxon>Bacteria</taxon>
        <taxon>Pseudomonadati</taxon>
        <taxon>Pseudomonadota</taxon>
        <taxon>Gammaproteobacteria</taxon>
        <taxon>Alteromonadales</taxon>
        <taxon>Pseudoalteromonadaceae</taxon>
        <taxon>Pseudoalteromonas</taxon>
    </lineage>
</organism>
<dbReference type="SMART" id="SM00342">
    <property type="entry name" value="HTH_ARAC"/>
    <property type="match status" value="1"/>
</dbReference>
<accession>A0A8I2H2U0</accession>
<dbReference type="GO" id="GO:0043565">
    <property type="term" value="F:sequence-specific DNA binding"/>
    <property type="evidence" value="ECO:0007669"/>
    <property type="project" value="InterPro"/>
</dbReference>
<keyword evidence="7" id="KW-1185">Reference proteome</keyword>
<reference evidence="5 7" key="2">
    <citation type="submission" date="2023-10" db="EMBL/GenBank/DDBJ databases">
        <title>To unveil natural product biosynthetic capacity in Pseudoalteromonas.</title>
        <authorList>
            <person name="Wang J."/>
        </authorList>
    </citation>
    <scope>NUCLEOTIDE SEQUENCE [LARGE SCALE GENOMIC DNA]</scope>
    <source>
        <strain evidence="5 7">DSM 15914</strain>
    </source>
</reference>
<dbReference type="Pfam" id="PF01965">
    <property type="entry name" value="DJ-1_PfpI"/>
    <property type="match status" value="1"/>
</dbReference>
<dbReference type="Proteomes" id="UP001304419">
    <property type="component" value="Chromosome 1"/>
</dbReference>
<dbReference type="SUPFAM" id="SSF46689">
    <property type="entry name" value="Homeodomain-like"/>
    <property type="match status" value="2"/>
</dbReference>
<dbReference type="PANTHER" id="PTHR43130">
    <property type="entry name" value="ARAC-FAMILY TRANSCRIPTIONAL REGULATOR"/>
    <property type="match status" value="1"/>
</dbReference>
<evidence type="ECO:0000313" key="6">
    <source>
        <dbReference type="Proteomes" id="UP000646877"/>
    </source>
</evidence>
<dbReference type="EMBL" id="CP137578">
    <property type="protein sequence ID" value="WOX28546.1"/>
    <property type="molecule type" value="Genomic_DNA"/>
</dbReference>
<keyword evidence="2" id="KW-0804">Transcription</keyword>
<dbReference type="EMBL" id="WEIA01000006">
    <property type="protein sequence ID" value="NLR22038.1"/>
    <property type="molecule type" value="Genomic_DNA"/>
</dbReference>
<evidence type="ECO:0000313" key="7">
    <source>
        <dbReference type="Proteomes" id="UP001304419"/>
    </source>
</evidence>
<dbReference type="InterPro" id="IPR052158">
    <property type="entry name" value="INH-QAR"/>
</dbReference>
<dbReference type="InterPro" id="IPR002818">
    <property type="entry name" value="DJ-1/PfpI"/>
</dbReference>